<dbReference type="Proteomes" id="UP000324358">
    <property type="component" value="Unassembled WGS sequence"/>
</dbReference>
<dbReference type="Gene3D" id="1.10.260.40">
    <property type="entry name" value="lambda repressor-like DNA-binding domains"/>
    <property type="match status" value="1"/>
</dbReference>
<proteinExistence type="predicted"/>
<sequence>MILSELLKSKRETKNLLLREVASMIDVDTALISKIEKGDRKPTREQIEKLAIALDIEHRQLLKLWLSEKIYEDVKGEDVAVDAIKLALKRIKTEVKN</sequence>
<dbReference type="SUPFAM" id="SSF47413">
    <property type="entry name" value="lambda repressor-like DNA-binding domains"/>
    <property type="match status" value="1"/>
</dbReference>
<gene>
    <name evidence="2" type="ORF">ES675_03185</name>
</gene>
<dbReference type="GO" id="GO:0003677">
    <property type="term" value="F:DNA binding"/>
    <property type="evidence" value="ECO:0007669"/>
    <property type="project" value="InterPro"/>
</dbReference>
<dbReference type="AlphaFoldDB" id="A0A5D0R2T1"/>
<dbReference type="OrthoDB" id="9814400at2"/>
<keyword evidence="3" id="KW-1185">Reference proteome</keyword>
<feature type="domain" description="HTH cro/C1-type" evidence="1">
    <location>
        <begin position="7"/>
        <end position="61"/>
    </location>
</feature>
<dbReference type="SMART" id="SM00530">
    <property type="entry name" value="HTH_XRE"/>
    <property type="match status" value="1"/>
</dbReference>
<reference evidence="2 3" key="1">
    <citation type="submission" date="2019-08" db="EMBL/GenBank/DDBJ databases">
        <title>Genomes of Antarctic Bizionia species.</title>
        <authorList>
            <person name="Bowman J.P."/>
        </authorList>
    </citation>
    <scope>NUCLEOTIDE SEQUENCE [LARGE SCALE GENOMIC DNA]</scope>
    <source>
        <strain evidence="2 3">APA-1</strain>
    </source>
</reference>
<name>A0A5D0R2T1_9FLAO</name>
<dbReference type="EMBL" id="VSKL01000001">
    <property type="protein sequence ID" value="TYB75146.1"/>
    <property type="molecule type" value="Genomic_DNA"/>
</dbReference>
<evidence type="ECO:0000313" key="3">
    <source>
        <dbReference type="Proteomes" id="UP000324358"/>
    </source>
</evidence>
<dbReference type="InterPro" id="IPR001387">
    <property type="entry name" value="Cro/C1-type_HTH"/>
</dbReference>
<dbReference type="RefSeq" id="WP_066246971.1">
    <property type="nucleotide sequence ID" value="NZ_VSKL01000001.1"/>
</dbReference>
<accession>A0A5D0R2T1</accession>
<dbReference type="InterPro" id="IPR010982">
    <property type="entry name" value="Lambda_DNA-bd_dom_sf"/>
</dbReference>
<evidence type="ECO:0000313" key="2">
    <source>
        <dbReference type="EMBL" id="TYB75146.1"/>
    </source>
</evidence>
<organism evidence="2 3">
    <name type="scientific">Bizionia algoritergicola</name>
    <dbReference type="NCBI Taxonomy" id="291187"/>
    <lineage>
        <taxon>Bacteria</taxon>
        <taxon>Pseudomonadati</taxon>
        <taxon>Bacteroidota</taxon>
        <taxon>Flavobacteriia</taxon>
        <taxon>Flavobacteriales</taxon>
        <taxon>Flavobacteriaceae</taxon>
        <taxon>Bizionia</taxon>
    </lineage>
</organism>
<dbReference type="CDD" id="cd00093">
    <property type="entry name" value="HTH_XRE"/>
    <property type="match status" value="1"/>
</dbReference>
<protein>
    <submittedName>
        <fullName evidence="2">Helix-turn-helix transcriptional regulator</fullName>
    </submittedName>
</protein>
<dbReference type="Pfam" id="PF01381">
    <property type="entry name" value="HTH_3"/>
    <property type="match status" value="1"/>
</dbReference>
<evidence type="ECO:0000259" key="1">
    <source>
        <dbReference type="PROSITE" id="PS50943"/>
    </source>
</evidence>
<comment type="caution">
    <text evidence="2">The sequence shown here is derived from an EMBL/GenBank/DDBJ whole genome shotgun (WGS) entry which is preliminary data.</text>
</comment>
<dbReference type="PROSITE" id="PS50943">
    <property type="entry name" value="HTH_CROC1"/>
    <property type="match status" value="1"/>
</dbReference>